<dbReference type="CDD" id="cd06223">
    <property type="entry name" value="PRTases_typeI"/>
    <property type="match status" value="1"/>
</dbReference>
<reference evidence="3" key="1">
    <citation type="submission" date="2010-05" db="EMBL/GenBank/DDBJ databases">
        <title>The complete genome of Truepera radiovictris DSM 17093.</title>
        <authorList>
            <consortium name="US DOE Joint Genome Institute (JGI-PGF)"/>
            <person name="Lucas S."/>
            <person name="Copeland A."/>
            <person name="Lapidus A."/>
            <person name="Glavina del Rio T."/>
            <person name="Dalin E."/>
            <person name="Tice H."/>
            <person name="Bruce D."/>
            <person name="Goodwin L."/>
            <person name="Pitluck S."/>
            <person name="Kyrpides N."/>
            <person name="Mavromatis K."/>
            <person name="Ovchinnikova G."/>
            <person name="Munk A.C."/>
            <person name="Detter J.C."/>
            <person name="Han C."/>
            <person name="Tapia R."/>
            <person name="Land M."/>
            <person name="Hauser L."/>
            <person name="Markowitz V."/>
            <person name="Cheng J.-F."/>
            <person name="Hugenholtz P."/>
            <person name="Woyke T."/>
            <person name="Wu D."/>
            <person name="Tindall B."/>
            <person name="Pomrenke H.G."/>
            <person name="Brambilla E."/>
            <person name="Klenk H.-P."/>
            <person name="Eisen J.A."/>
        </authorList>
    </citation>
    <scope>NUCLEOTIDE SEQUENCE [LARGE SCALE GENOMIC DNA]</scope>
    <source>
        <strain evidence="3">DSM 17093 / CIP 108686 / LMG 22925 / RQ-24</strain>
    </source>
</reference>
<proteinExistence type="predicted"/>
<dbReference type="HOGENOM" id="CLU_149210_0_0_0"/>
<keyword evidence="2" id="KW-0808">Transferase</keyword>
<keyword evidence="3" id="KW-1185">Reference proteome</keyword>
<dbReference type="Pfam" id="PF00156">
    <property type="entry name" value="Pribosyltran"/>
    <property type="match status" value="1"/>
</dbReference>
<dbReference type="KEGG" id="tra:Trad_0659"/>
<dbReference type="Gene3D" id="3.40.50.2020">
    <property type="match status" value="1"/>
</dbReference>
<dbReference type="EMBL" id="CP002049">
    <property type="protein sequence ID" value="ADI13795.1"/>
    <property type="molecule type" value="Genomic_DNA"/>
</dbReference>
<dbReference type="SUPFAM" id="SSF53271">
    <property type="entry name" value="PRTase-like"/>
    <property type="match status" value="1"/>
</dbReference>
<dbReference type="AlphaFoldDB" id="D7CTD8"/>
<reference evidence="2 3" key="2">
    <citation type="journal article" date="2011" name="Stand. Genomic Sci.">
        <title>Complete genome sequence of Truepera radiovictrix type strain (RQ-24).</title>
        <authorList>
            <person name="Ivanova N."/>
            <person name="Rohde C."/>
            <person name="Munk C."/>
            <person name="Nolan M."/>
            <person name="Lucas S."/>
            <person name="Del Rio T.G."/>
            <person name="Tice H."/>
            <person name="Deshpande S."/>
            <person name="Cheng J.F."/>
            <person name="Tapia R."/>
            <person name="Han C."/>
            <person name="Goodwin L."/>
            <person name="Pitluck S."/>
            <person name="Liolios K."/>
            <person name="Mavromatis K."/>
            <person name="Mikhailova N."/>
            <person name="Pati A."/>
            <person name="Chen A."/>
            <person name="Palaniappan K."/>
            <person name="Land M."/>
            <person name="Hauser L."/>
            <person name="Chang Y.J."/>
            <person name="Jeffries C.D."/>
            <person name="Brambilla E."/>
            <person name="Rohde M."/>
            <person name="Goker M."/>
            <person name="Tindall B.J."/>
            <person name="Woyke T."/>
            <person name="Bristow J."/>
            <person name="Eisen J.A."/>
            <person name="Markowitz V."/>
            <person name="Hugenholtz P."/>
            <person name="Kyrpides N.C."/>
            <person name="Klenk H.P."/>
            <person name="Lapidus A."/>
        </authorList>
    </citation>
    <scope>NUCLEOTIDE SEQUENCE [LARGE SCALE GENOMIC DNA]</scope>
    <source>
        <strain evidence="3">DSM 17093 / CIP 108686 / LMG 22925 / RQ-24</strain>
    </source>
</reference>
<feature type="domain" description="Phosphoribosyltransferase" evidence="1">
    <location>
        <begin position="29"/>
        <end position="112"/>
    </location>
</feature>
<dbReference type="Proteomes" id="UP000000379">
    <property type="component" value="Chromosome"/>
</dbReference>
<accession>D7CTD8</accession>
<gene>
    <name evidence="2" type="ordered locus">Trad_0659</name>
</gene>
<evidence type="ECO:0000313" key="2">
    <source>
        <dbReference type="EMBL" id="ADI13795.1"/>
    </source>
</evidence>
<dbReference type="InterPro" id="IPR029057">
    <property type="entry name" value="PRTase-like"/>
</dbReference>
<evidence type="ECO:0000313" key="3">
    <source>
        <dbReference type="Proteomes" id="UP000000379"/>
    </source>
</evidence>
<evidence type="ECO:0000259" key="1">
    <source>
        <dbReference type="Pfam" id="PF00156"/>
    </source>
</evidence>
<dbReference type="GO" id="GO:0016757">
    <property type="term" value="F:glycosyltransferase activity"/>
    <property type="evidence" value="ECO:0007669"/>
    <property type="project" value="UniProtKB-KW"/>
</dbReference>
<organism evidence="2 3">
    <name type="scientific">Truepera radiovictrix (strain DSM 17093 / CIP 108686 / LMG 22925 / RQ-24)</name>
    <dbReference type="NCBI Taxonomy" id="649638"/>
    <lineage>
        <taxon>Bacteria</taxon>
        <taxon>Thermotogati</taxon>
        <taxon>Deinococcota</taxon>
        <taxon>Deinococci</taxon>
        <taxon>Trueperales</taxon>
        <taxon>Trueperaceae</taxon>
        <taxon>Truepera</taxon>
    </lineage>
</organism>
<name>D7CTD8_TRURR</name>
<dbReference type="RefSeq" id="WP_013177167.1">
    <property type="nucleotide sequence ID" value="NC_014221.1"/>
</dbReference>
<protein>
    <submittedName>
        <fullName evidence="2">Phosphoribosyltransferase</fullName>
    </submittedName>
</protein>
<dbReference type="STRING" id="649638.Trad_0659"/>
<dbReference type="eggNOG" id="COG2236">
    <property type="taxonomic scope" value="Bacteria"/>
</dbReference>
<dbReference type="InterPro" id="IPR000836">
    <property type="entry name" value="PRTase_dom"/>
</dbReference>
<sequence length="142" mass="14901">MGAAGTEKPQLELPMLLARLARLELPPTDVVVGVATGGLVPAALLAYRLGCPLLTLHLNFRAPDNTPQHPAPVLKAPFDGGAVAGKRVLLVDDVSVTGQTLLAARALLPACELTTLVFKGRADLVVLPELKGCVRWPWQASA</sequence>
<keyword evidence="2" id="KW-0328">Glycosyltransferase</keyword>